<name>A0A2G8LKE3_STIJA</name>
<feature type="region of interest" description="Disordered" evidence="2">
    <location>
        <begin position="1"/>
        <end position="42"/>
    </location>
</feature>
<comment type="similarity">
    <text evidence="1">Belongs to the class-III pyridoxal-phosphate-dependent aminotransferase family.</text>
</comment>
<evidence type="ECO:0000256" key="2">
    <source>
        <dbReference type="SAM" id="MobiDB-lite"/>
    </source>
</evidence>
<gene>
    <name evidence="3" type="ORF">BSL78_02351</name>
</gene>
<dbReference type="STRING" id="307972.A0A2G8LKE3"/>
<feature type="compositionally biased region" description="Basic and acidic residues" evidence="2">
    <location>
        <begin position="26"/>
        <end position="36"/>
    </location>
</feature>
<dbReference type="GO" id="GO:0005739">
    <property type="term" value="C:mitochondrion"/>
    <property type="evidence" value="ECO:0007669"/>
    <property type="project" value="TreeGrafter"/>
</dbReference>
<evidence type="ECO:0000256" key="1">
    <source>
        <dbReference type="ARBA" id="ARBA00008954"/>
    </source>
</evidence>
<protein>
    <submittedName>
        <fullName evidence="3">Putative ethanolamine-phosphate phospho-lyase-like</fullName>
    </submittedName>
</protein>
<proteinExistence type="inferred from homology"/>
<dbReference type="SUPFAM" id="SSF53383">
    <property type="entry name" value="PLP-dependent transferases"/>
    <property type="match status" value="1"/>
</dbReference>
<evidence type="ECO:0000313" key="4">
    <source>
        <dbReference type="Proteomes" id="UP000230750"/>
    </source>
</evidence>
<dbReference type="OrthoDB" id="10261433at2759"/>
<reference evidence="3 4" key="1">
    <citation type="journal article" date="2017" name="PLoS Biol.">
        <title>The sea cucumber genome provides insights into morphological evolution and visceral regeneration.</title>
        <authorList>
            <person name="Zhang X."/>
            <person name="Sun L."/>
            <person name="Yuan J."/>
            <person name="Sun Y."/>
            <person name="Gao Y."/>
            <person name="Zhang L."/>
            <person name="Li S."/>
            <person name="Dai H."/>
            <person name="Hamel J.F."/>
            <person name="Liu C."/>
            <person name="Yu Y."/>
            <person name="Liu S."/>
            <person name="Lin W."/>
            <person name="Guo K."/>
            <person name="Jin S."/>
            <person name="Xu P."/>
            <person name="Storey K.B."/>
            <person name="Huan P."/>
            <person name="Zhang T."/>
            <person name="Zhou Y."/>
            <person name="Zhang J."/>
            <person name="Lin C."/>
            <person name="Li X."/>
            <person name="Xing L."/>
            <person name="Huo D."/>
            <person name="Sun M."/>
            <person name="Wang L."/>
            <person name="Mercier A."/>
            <person name="Li F."/>
            <person name="Yang H."/>
            <person name="Xiang J."/>
        </authorList>
    </citation>
    <scope>NUCLEOTIDE SEQUENCE [LARGE SCALE GENOMIC DNA]</scope>
    <source>
        <strain evidence="3">Shaxun</strain>
        <tissue evidence="3">Muscle</tissue>
    </source>
</reference>
<organism evidence="3 4">
    <name type="scientific">Stichopus japonicus</name>
    <name type="common">Sea cucumber</name>
    <dbReference type="NCBI Taxonomy" id="307972"/>
    <lineage>
        <taxon>Eukaryota</taxon>
        <taxon>Metazoa</taxon>
        <taxon>Echinodermata</taxon>
        <taxon>Eleutherozoa</taxon>
        <taxon>Echinozoa</taxon>
        <taxon>Holothuroidea</taxon>
        <taxon>Aspidochirotacea</taxon>
        <taxon>Aspidochirotida</taxon>
        <taxon>Stichopodidae</taxon>
        <taxon>Apostichopus</taxon>
    </lineage>
</organism>
<dbReference type="InterPro" id="IPR015422">
    <property type="entry name" value="PyrdxlP-dep_Trfase_small"/>
</dbReference>
<sequence length="102" mass="11824">MKRGRGKQWSPRSPQEEFSFAQGYELVRDRETKEPATEEATEAITRCREKFNILLSTEGPHNNVLKFKPPMCFSKDDAKYLVKCLSEVLSEIERNSKEQNGK</sequence>
<dbReference type="Proteomes" id="UP000230750">
    <property type="component" value="Unassembled WGS sequence"/>
</dbReference>
<dbReference type="GO" id="GO:0016829">
    <property type="term" value="F:lyase activity"/>
    <property type="evidence" value="ECO:0007669"/>
    <property type="project" value="UniProtKB-KW"/>
</dbReference>
<keyword evidence="3" id="KW-0456">Lyase</keyword>
<evidence type="ECO:0000313" key="3">
    <source>
        <dbReference type="EMBL" id="PIK60728.1"/>
    </source>
</evidence>
<dbReference type="PANTHER" id="PTHR45688">
    <property type="match status" value="1"/>
</dbReference>
<accession>A0A2G8LKE3</accession>
<keyword evidence="4" id="KW-1185">Reference proteome</keyword>
<dbReference type="Gene3D" id="3.90.1150.10">
    <property type="entry name" value="Aspartate Aminotransferase, domain 1"/>
    <property type="match status" value="1"/>
</dbReference>
<dbReference type="PANTHER" id="PTHR45688:SF13">
    <property type="entry name" value="ALANINE--GLYOXYLATE AMINOTRANSFERASE 2-LIKE"/>
    <property type="match status" value="1"/>
</dbReference>
<dbReference type="AlphaFoldDB" id="A0A2G8LKE3"/>
<dbReference type="EMBL" id="MRZV01000049">
    <property type="protein sequence ID" value="PIK60728.1"/>
    <property type="molecule type" value="Genomic_DNA"/>
</dbReference>
<dbReference type="InterPro" id="IPR015424">
    <property type="entry name" value="PyrdxlP-dep_Trfase"/>
</dbReference>
<comment type="caution">
    <text evidence="3">The sequence shown here is derived from an EMBL/GenBank/DDBJ whole genome shotgun (WGS) entry which is preliminary data.</text>
</comment>